<dbReference type="PANTHER" id="PTHR43364:SF4">
    <property type="entry name" value="NAD(P)-LINKED OXIDOREDUCTASE SUPERFAMILY PROTEIN"/>
    <property type="match status" value="1"/>
</dbReference>
<dbReference type="InterPro" id="IPR023210">
    <property type="entry name" value="NADP_OxRdtase_dom"/>
</dbReference>
<keyword evidence="4" id="KW-1185">Reference proteome</keyword>
<dbReference type="PANTHER" id="PTHR43364">
    <property type="entry name" value="NADH-SPECIFIC METHYLGLYOXAL REDUCTASE-RELATED"/>
    <property type="match status" value="1"/>
</dbReference>
<dbReference type="Proteomes" id="UP000540989">
    <property type="component" value="Unassembled WGS sequence"/>
</dbReference>
<feature type="domain" description="NADP-dependent oxidoreductase" evidence="2">
    <location>
        <begin position="1"/>
        <end position="175"/>
    </location>
</feature>
<gene>
    <name evidence="3" type="ORF">HDF16_004126</name>
</gene>
<proteinExistence type="predicted"/>
<dbReference type="Gene3D" id="3.20.20.100">
    <property type="entry name" value="NADP-dependent oxidoreductase domain"/>
    <property type="match status" value="1"/>
</dbReference>
<sequence>MLTDLMRAGKVRAIGSSTFPASEIVEAQWVAERRGLASFRTEQPPYSILNRTIEQEVLPVCQKYGMGVLVWSPLAKGMLTGRYRKGHSLPESLRVKVFAKQMSDGRNLEAVERLIPIAEGAGISLTHMAMGFVMAHPGVTSAILGPRTMQQLDDLLAGAEVALTDEILDLIDKVVAPGTDAGPMAHSTLRPR</sequence>
<dbReference type="InterPro" id="IPR050523">
    <property type="entry name" value="AKR_Detox_Biosynth"/>
</dbReference>
<name>A0A7W8E4T7_9BACT</name>
<dbReference type="GO" id="GO:0005829">
    <property type="term" value="C:cytosol"/>
    <property type="evidence" value="ECO:0007669"/>
    <property type="project" value="TreeGrafter"/>
</dbReference>
<organism evidence="3 4">
    <name type="scientific">Granulicella aggregans</name>
    <dbReference type="NCBI Taxonomy" id="474949"/>
    <lineage>
        <taxon>Bacteria</taxon>
        <taxon>Pseudomonadati</taxon>
        <taxon>Acidobacteriota</taxon>
        <taxon>Terriglobia</taxon>
        <taxon>Terriglobales</taxon>
        <taxon>Acidobacteriaceae</taxon>
        <taxon>Granulicella</taxon>
    </lineage>
</organism>
<dbReference type="InterPro" id="IPR036812">
    <property type="entry name" value="NAD(P)_OxRdtase_dom_sf"/>
</dbReference>
<evidence type="ECO:0000313" key="3">
    <source>
        <dbReference type="EMBL" id="MBB5059403.1"/>
    </source>
</evidence>
<comment type="caution">
    <text evidence="3">The sequence shown here is derived from an EMBL/GenBank/DDBJ whole genome shotgun (WGS) entry which is preliminary data.</text>
</comment>
<evidence type="ECO:0000313" key="4">
    <source>
        <dbReference type="Proteomes" id="UP000540989"/>
    </source>
</evidence>
<dbReference type="Pfam" id="PF00248">
    <property type="entry name" value="Aldo_ket_red"/>
    <property type="match status" value="1"/>
</dbReference>
<evidence type="ECO:0000256" key="1">
    <source>
        <dbReference type="ARBA" id="ARBA00023002"/>
    </source>
</evidence>
<dbReference type="GO" id="GO:0016491">
    <property type="term" value="F:oxidoreductase activity"/>
    <property type="evidence" value="ECO:0007669"/>
    <property type="project" value="UniProtKB-KW"/>
</dbReference>
<dbReference type="SUPFAM" id="SSF51430">
    <property type="entry name" value="NAD(P)-linked oxidoreductase"/>
    <property type="match status" value="1"/>
</dbReference>
<protein>
    <submittedName>
        <fullName evidence="3">Aryl-alcohol dehydrogenase-like predicted oxidoreductase</fullName>
    </submittedName>
</protein>
<accession>A0A7W8E4T7</accession>
<dbReference type="AlphaFoldDB" id="A0A7W8E4T7"/>
<evidence type="ECO:0000259" key="2">
    <source>
        <dbReference type="Pfam" id="PF00248"/>
    </source>
</evidence>
<keyword evidence="1" id="KW-0560">Oxidoreductase</keyword>
<dbReference type="EMBL" id="JACHIP010000005">
    <property type="protein sequence ID" value="MBB5059403.1"/>
    <property type="molecule type" value="Genomic_DNA"/>
</dbReference>
<reference evidence="3 4" key="1">
    <citation type="submission" date="2020-08" db="EMBL/GenBank/DDBJ databases">
        <title>Genomic Encyclopedia of Type Strains, Phase IV (KMG-V): Genome sequencing to study the core and pangenomes of soil and plant-associated prokaryotes.</title>
        <authorList>
            <person name="Whitman W."/>
        </authorList>
    </citation>
    <scope>NUCLEOTIDE SEQUENCE [LARGE SCALE GENOMIC DNA]</scope>
    <source>
        <strain evidence="3 4">M8UP14</strain>
    </source>
</reference>